<evidence type="ECO:0000313" key="12">
    <source>
        <dbReference type="Proteomes" id="UP000019486"/>
    </source>
</evidence>
<protein>
    <recommendedName>
        <fullName evidence="3 10">Carbonic anhydrase</fullName>
        <ecNumber evidence="2 10">4.2.1.1</ecNumber>
    </recommendedName>
    <alternativeName>
        <fullName evidence="7 10">Carbonate dehydratase</fullName>
    </alternativeName>
</protein>
<organism evidence="11 12">
    <name type="scientific">Skermanella stibiiresistens SB22</name>
    <dbReference type="NCBI Taxonomy" id="1385369"/>
    <lineage>
        <taxon>Bacteria</taxon>
        <taxon>Pseudomonadati</taxon>
        <taxon>Pseudomonadota</taxon>
        <taxon>Alphaproteobacteria</taxon>
        <taxon>Rhodospirillales</taxon>
        <taxon>Azospirillaceae</taxon>
        <taxon>Skermanella</taxon>
    </lineage>
</organism>
<evidence type="ECO:0000256" key="3">
    <source>
        <dbReference type="ARBA" id="ARBA00014628"/>
    </source>
</evidence>
<dbReference type="Pfam" id="PF00484">
    <property type="entry name" value="Pro_CA"/>
    <property type="match status" value="1"/>
</dbReference>
<dbReference type="STRING" id="1385369.N825_16430"/>
<feature type="binding site" evidence="9">
    <location>
        <position position="43"/>
    </location>
    <ligand>
        <name>Zn(2+)</name>
        <dbReference type="ChEBI" id="CHEBI:29105"/>
    </ligand>
</feature>
<dbReference type="InterPro" id="IPR001765">
    <property type="entry name" value="Carbonic_anhydrase"/>
</dbReference>
<comment type="caution">
    <text evidence="11">The sequence shown here is derived from an EMBL/GenBank/DDBJ whole genome shotgun (WGS) entry which is preliminary data.</text>
</comment>
<sequence length="210" mass="23230">MSSIDRLVAGFRAFRVSNFEHRPELYEQLVSQGQSPEVLMIACSDSRVDPALLLSARPGELFVVRNVANLIPPYQPDGQYHGTSAALEFAVRDLKVSHIVILGHSRCGGMEALRHTAMGGGSDREFIAQWVSIAESACRCAHPHDLSSPEGVRLMEHAALKVSLGNLMTFPWVRERVEAGNLELHGWWFDLEKGELWGGTEGPEPFNRVA</sequence>
<feature type="binding site" evidence="9">
    <location>
        <position position="45"/>
    </location>
    <ligand>
        <name>Zn(2+)</name>
        <dbReference type="ChEBI" id="CHEBI:29105"/>
    </ligand>
</feature>
<keyword evidence="4 9" id="KW-0479">Metal-binding</keyword>
<evidence type="ECO:0000256" key="7">
    <source>
        <dbReference type="ARBA" id="ARBA00031969"/>
    </source>
</evidence>
<dbReference type="Proteomes" id="UP000019486">
    <property type="component" value="Unassembled WGS sequence"/>
</dbReference>
<dbReference type="GO" id="GO:0004089">
    <property type="term" value="F:carbonate dehydratase activity"/>
    <property type="evidence" value="ECO:0007669"/>
    <property type="project" value="UniProtKB-UniRule"/>
</dbReference>
<accession>W9GYX0</accession>
<evidence type="ECO:0000256" key="6">
    <source>
        <dbReference type="ARBA" id="ARBA00023239"/>
    </source>
</evidence>
<name>W9GYX0_9PROT</name>
<dbReference type="InterPro" id="IPR015892">
    <property type="entry name" value="Carbonic_anhydrase_CS"/>
</dbReference>
<feature type="binding site" evidence="9">
    <location>
        <position position="104"/>
    </location>
    <ligand>
        <name>Zn(2+)</name>
        <dbReference type="ChEBI" id="CHEBI:29105"/>
    </ligand>
</feature>
<evidence type="ECO:0000256" key="2">
    <source>
        <dbReference type="ARBA" id="ARBA00012925"/>
    </source>
</evidence>
<dbReference type="EC" id="4.2.1.1" evidence="2 10"/>
<dbReference type="FunFam" id="3.40.1050.10:FF:000003">
    <property type="entry name" value="Carbonic anhydrase"/>
    <property type="match status" value="1"/>
</dbReference>
<dbReference type="GO" id="GO:0015976">
    <property type="term" value="P:carbon utilization"/>
    <property type="evidence" value="ECO:0007669"/>
    <property type="project" value="InterPro"/>
</dbReference>
<dbReference type="AlphaFoldDB" id="W9GYX0"/>
<evidence type="ECO:0000256" key="5">
    <source>
        <dbReference type="ARBA" id="ARBA00022833"/>
    </source>
</evidence>
<evidence type="ECO:0000313" key="11">
    <source>
        <dbReference type="EMBL" id="EWY37637.1"/>
    </source>
</evidence>
<dbReference type="GO" id="GO:0008270">
    <property type="term" value="F:zinc ion binding"/>
    <property type="evidence" value="ECO:0007669"/>
    <property type="project" value="UniProtKB-UniRule"/>
</dbReference>
<proteinExistence type="inferred from homology"/>
<evidence type="ECO:0000256" key="4">
    <source>
        <dbReference type="ARBA" id="ARBA00022723"/>
    </source>
</evidence>
<reference evidence="11 12" key="1">
    <citation type="submission" date="2013-08" db="EMBL/GenBank/DDBJ databases">
        <title>The genome sequence of Skermanella stibiiresistens.</title>
        <authorList>
            <person name="Zhu W."/>
            <person name="Wang G."/>
        </authorList>
    </citation>
    <scope>NUCLEOTIDE SEQUENCE [LARGE SCALE GENOMIC DNA]</scope>
    <source>
        <strain evidence="11 12">SB22</strain>
    </source>
</reference>
<dbReference type="RefSeq" id="WP_051513095.1">
    <property type="nucleotide sequence ID" value="NZ_AVFL01000024.1"/>
</dbReference>
<dbReference type="PANTHER" id="PTHR11002">
    <property type="entry name" value="CARBONIC ANHYDRASE"/>
    <property type="match status" value="1"/>
</dbReference>
<comment type="similarity">
    <text evidence="1 10">Belongs to the beta-class carbonic anhydrase family.</text>
</comment>
<evidence type="ECO:0000256" key="8">
    <source>
        <dbReference type="ARBA" id="ARBA00048348"/>
    </source>
</evidence>
<keyword evidence="5 9" id="KW-0862">Zinc</keyword>
<dbReference type="CDD" id="cd00884">
    <property type="entry name" value="beta_CA_cladeB"/>
    <property type="match status" value="1"/>
</dbReference>
<dbReference type="SUPFAM" id="SSF53056">
    <property type="entry name" value="beta-carbonic anhydrase, cab"/>
    <property type="match status" value="1"/>
</dbReference>
<comment type="catalytic activity">
    <reaction evidence="8 10">
        <text>hydrogencarbonate + H(+) = CO2 + H2O</text>
        <dbReference type="Rhea" id="RHEA:10748"/>
        <dbReference type="ChEBI" id="CHEBI:15377"/>
        <dbReference type="ChEBI" id="CHEBI:15378"/>
        <dbReference type="ChEBI" id="CHEBI:16526"/>
        <dbReference type="ChEBI" id="CHEBI:17544"/>
        <dbReference type="EC" id="4.2.1.1"/>
    </reaction>
</comment>
<gene>
    <name evidence="11" type="ORF">N825_16430</name>
</gene>
<evidence type="ECO:0000256" key="1">
    <source>
        <dbReference type="ARBA" id="ARBA00006217"/>
    </source>
</evidence>
<dbReference type="Gene3D" id="3.40.1050.10">
    <property type="entry name" value="Carbonic anhydrase"/>
    <property type="match status" value="1"/>
</dbReference>
<evidence type="ECO:0000256" key="10">
    <source>
        <dbReference type="RuleBase" id="RU003956"/>
    </source>
</evidence>
<dbReference type="EMBL" id="AVFL01000024">
    <property type="protein sequence ID" value="EWY37637.1"/>
    <property type="molecule type" value="Genomic_DNA"/>
</dbReference>
<dbReference type="SMART" id="SM00947">
    <property type="entry name" value="Pro_CA"/>
    <property type="match status" value="1"/>
</dbReference>
<dbReference type="PROSITE" id="PS00705">
    <property type="entry name" value="PROK_CO2_ANHYDRASE_2"/>
    <property type="match status" value="1"/>
</dbReference>
<keyword evidence="6 10" id="KW-0456">Lyase</keyword>
<dbReference type="InterPro" id="IPR045066">
    <property type="entry name" value="Beta_CA_cladeB"/>
</dbReference>
<dbReference type="PATRIC" id="fig|1385369.3.peg.5261"/>
<dbReference type="OrthoDB" id="9797527at2"/>
<comment type="function">
    <text evidence="10">Reversible hydration of carbon dioxide.</text>
</comment>
<comment type="cofactor">
    <cofactor evidence="9">
        <name>Zn(2+)</name>
        <dbReference type="ChEBI" id="CHEBI:29105"/>
    </cofactor>
    <text evidence="9">Binds 1 zinc ion per subunit.</text>
</comment>
<dbReference type="PROSITE" id="PS00704">
    <property type="entry name" value="PROK_CO2_ANHYDRASE_1"/>
    <property type="match status" value="1"/>
</dbReference>
<keyword evidence="12" id="KW-1185">Reference proteome</keyword>
<feature type="binding site" evidence="9">
    <location>
        <position position="107"/>
    </location>
    <ligand>
        <name>Zn(2+)</name>
        <dbReference type="ChEBI" id="CHEBI:29105"/>
    </ligand>
</feature>
<dbReference type="PANTHER" id="PTHR11002:SF76">
    <property type="entry name" value="CARBONIC ANHYDRASE"/>
    <property type="match status" value="1"/>
</dbReference>
<evidence type="ECO:0000256" key="9">
    <source>
        <dbReference type="PIRSR" id="PIRSR601765-1"/>
    </source>
</evidence>
<dbReference type="InterPro" id="IPR036874">
    <property type="entry name" value="Carbonic_anhydrase_sf"/>
</dbReference>